<feature type="transmembrane region" description="Helical" evidence="1">
    <location>
        <begin position="54"/>
        <end position="78"/>
    </location>
</feature>
<dbReference type="HOGENOM" id="CLU_102870_0_0_9"/>
<comment type="caution">
    <text evidence="2">The sequence shown here is derived from an EMBL/GenBank/DDBJ whole genome shotgun (WGS) entry which is preliminary data.</text>
</comment>
<evidence type="ECO:0000313" key="3">
    <source>
        <dbReference type="Proteomes" id="UP000003157"/>
    </source>
</evidence>
<dbReference type="RefSeq" id="WP_008788634.1">
    <property type="nucleotide sequence ID" value="NZ_AKCB01000003.1"/>
</dbReference>
<dbReference type="eggNOG" id="ENOG50303PZ">
    <property type="taxonomic scope" value="Bacteria"/>
</dbReference>
<dbReference type="GeneID" id="78231134"/>
<accession>E7G9T6</accession>
<feature type="transmembrane region" description="Helical" evidence="1">
    <location>
        <begin position="203"/>
        <end position="222"/>
    </location>
</feature>
<dbReference type="Proteomes" id="UP000003157">
    <property type="component" value="Unassembled WGS sequence"/>
</dbReference>
<protein>
    <recommendedName>
        <fullName evidence="4">ABC transporter permease</fullName>
    </recommendedName>
</protein>
<keyword evidence="1" id="KW-1133">Transmembrane helix</keyword>
<proteinExistence type="predicted"/>
<evidence type="ECO:0008006" key="4">
    <source>
        <dbReference type="Google" id="ProtNLM"/>
    </source>
</evidence>
<feature type="transmembrane region" description="Helical" evidence="1">
    <location>
        <begin position="12"/>
        <end position="34"/>
    </location>
</feature>
<feature type="transmembrane region" description="Helical" evidence="1">
    <location>
        <begin position="148"/>
        <end position="171"/>
    </location>
</feature>
<organism evidence="2 3">
    <name type="scientific">Coprobacillus cateniformis</name>
    <dbReference type="NCBI Taxonomy" id="100884"/>
    <lineage>
        <taxon>Bacteria</taxon>
        <taxon>Bacillati</taxon>
        <taxon>Bacillota</taxon>
        <taxon>Erysipelotrichia</taxon>
        <taxon>Erysipelotrichales</taxon>
        <taxon>Coprobacillaceae</taxon>
        <taxon>Coprobacillus</taxon>
    </lineage>
</organism>
<sequence length="232" mass="26342">MIKLIKLERQHLHLKTYVMTSLILGLFILVFTYFVANVAQIEQETEFMVYENIFLFSSIISTLLFGILSATMYNNLIIKEYTGERIALLFSYPVNRKKIFMIKVLIIVSLVSISMLICTLIPIIIFIITESIHPIVSDTITLPLILNTFKIIIFSTFSVNAAGILAMALGFMKKSISVTLISAFVLLCIYCNLMISTNSNPLTFMYIIGISTLIIFIIVIMLSHKINHMEVH</sequence>
<keyword evidence="1" id="KW-0472">Membrane</keyword>
<feature type="transmembrane region" description="Helical" evidence="1">
    <location>
        <begin position="99"/>
        <end position="128"/>
    </location>
</feature>
<gene>
    <name evidence="2" type="ORF">HMPREF9488_01525</name>
</gene>
<evidence type="ECO:0000313" key="2">
    <source>
        <dbReference type="EMBL" id="EFW05195.1"/>
    </source>
</evidence>
<dbReference type="OrthoDB" id="9784784at2"/>
<reference evidence="2 3" key="1">
    <citation type="submission" date="2010-12" db="EMBL/GenBank/DDBJ databases">
        <title>The Genome Sequence of Coprobacillus sp. strain 29_1.</title>
        <authorList>
            <consortium name="The Broad Institute Genome Sequencing Platform"/>
            <person name="Earl A."/>
            <person name="Ward D."/>
            <person name="Feldgarden M."/>
            <person name="Gevers D."/>
            <person name="Daigneault M."/>
            <person name="Sibley C.D."/>
            <person name="White A."/>
            <person name="Strauss J."/>
            <person name="Allen-Vercoe E."/>
            <person name="Young S.K."/>
            <person name="Zeng Q."/>
            <person name="Gargeya S."/>
            <person name="Fitzgerald M."/>
            <person name="Haas B."/>
            <person name="Abouelleil A."/>
            <person name="Alvarado L."/>
            <person name="Arachchi H.M."/>
            <person name="Berlin A."/>
            <person name="Brown A."/>
            <person name="Chapman S.B."/>
            <person name="Chen Z."/>
            <person name="Dunbar C."/>
            <person name="Freedman E."/>
            <person name="Gearin G."/>
            <person name="Gellesch M."/>
            <person name="Goldberg J."/>
            <person name="Griggs A."/>
            <person name="Gujja S."/>
            <person name="Heilman E."/>
            <person name="Heiman D."/>
            <person name="Howarth C."/>
            <person name="Larson L."/>
            <person name="Lui A."/>
            <person name="MacDonald P.J.P."/>
            <person name="Mehta T."/>
            <person name="Montmayeur A."/>
            <person name="Murphy C."/>
            <person name="Neiman D."/>
            <person name="Pearson M."/>
            <person name="Priest M."/>
            <person name="Roberts A."/>
            <person name="Saif S."/>
            <person name="Shea T."/>
            <person name="Shenoy N."/>
            <person name="Sisk P."/>
            <person name="Stolte C."/>
            <person name="Sykes S."/>
            <person name="White J."/>
            <person name="Yandava C."/>
            <person name="Nusbaum C."/>
            <person name="Birren B."/>
        </authorList>
    </citation>
    <scope>NUCLEOTIDE SEQUENCE [LARGE SCALE GENOMIC DNA]</scope>
    <source>
        <strain evidence="2 3">29_1</strain>
    </source>
</reference>
<name>E7G9T6_9FIRM</name>
<feature type="transmembrane region" description="Helical" evidence="1">
    <location>
        <begin position="178"/>
        <end position="197"/>
    </location>
</feature>
<dbReference type="STRING" id="100884.GCA_000269565_03369"/>
<keyword evidence="3" id="KW-1185">Reference proteome</keyword>
<dbReference type="AlphaFoldDB" id="E7G9T6"/>
<evidence type="ECO:0000256" key="1">
    <source>
        <dbReference type="SAM" id="Phobius"/>
    </source>
</evidence>
<keyword evidence="1" id="KW-0812">Transmembrane</keyword>
<dbReference type="EMBL" id="ADKX01000028">
    <property type="protein sequence ID" value="EFW05195.1"/>
    <property type="molecule type" value="Genomic_DNA"/>
</dbReference>